<evidence type="ECO:0000256" key="11">
    <source>
        <dbReference type="SAM" id="MobiDB-lite"/>
    </source>
</evidence>
<evidence type="ECO:0000256" key="7">
    <source>
        <dbReference type="ARBA" id="ARBA00022777"/>
    </source>
</evidence>
<dbReference type="PANTHER" id="PTHR45647">
    <property type="entry name" value="OS02G0152300 PROTEIN"/>
    <property type="match status" value="1"/>
</dbReference>
<evidence type="ECO:0000256" key="1">
    <source>
        <dbReference type="ARBA" id="ARBA00000900"/>
    </source>
</evidence>
<dbReference type="PANTHER" id="PTHR45647:SF131">
    <property type="entry name" value="RING-TYPE E3 UBIQUITIN TRANSFERASE"/>
    <property type="match status" value="1"/>
</dbReference>
<feature type="domain" description="U-box" evidence="13">
    <location>
        <begin position="517"/>
        <end position="590"/>
    </location>
</feature>
<keyword evidence="9" id="KW-0067">ATP-binding</keyword>
<dbReference type="InterPro" id="IPR006016">
    <property type="entry name" value="UspA"/>
</dbReference>
<keyword evidence="8" id="KW-0833">Ubl conjugation pathway</keyword>
<evidence type="ECO:0000256" key="9">
    <source>
        <dbReference type="ARBA" id="ARBA00022840"/>
    </source>
</evidence>
<dbReference type="PROSITE" id="PS50011">
    <property type="entry name" value="PROTEIN_KINASE_DOM"/>
    <property type="match status" value="1"/>
</dbReference>
<sequence>MATAGSPSPYPGDSPEPSFSGEKVYVAVGEESSRGTLLWALHKFPQGTAFVLLHVYSPPNFLPILGAKIPAGQLREQELIAHKKMNLQRISDNLDQYQLICAQQKVQAEKLVVESDDVAYGLVDVISEHNVSMLVMGAADDKHYTKKAAPFGHDVMQDCRQSATSAQCSVERSSSLSEIWCVSNTWLHKLNLEPHIETTSSDRYSDKEKEDTKERGESDNELQHIPMQLERVRQEAYEEKCRREKAEQELFEALQKVQVSENLYFGELKQKNEIEVKLATTMEEVDRLARTADELAAKFQEQCEKILVLEKRSAHSDRIIKDLMLQRDKAVREAEAIRVKNGESTAIADRTIPITELSISEIKEATSNFDHSSKVGESVYGSVYKGLLRQTNVAVKKLNPESTESLSQFSHEVEILSRVRHPNLVTLIGACKDARALVYEYMPNGSLDDRLACKDNSKPLSWQLRTRIASNICSALIFLHSNKPHSIVHSDLKASNILLDGNNVAKLSGFVSEDFGNVPSYFICPIQQDVMRDPLIAADGFTYEAEAIREWFDSGHYTSPMTNLDLPHRDLLPNHALRSAIQEWLQSNAD</sequence>
<dbReference type="GO" id="GO:0004674">
    <property type="term" value="F:protein serine/threonine kinase activity"/>
    <property type="evidence" value="ECO:0007669"/>
    <property type="project" value="UniProtKB-KW"/>
</dbReference>
<dbReference type="InterPro" id="IPR001245">
    <property type="entry name" value="Ser-Thr/Tyr_kinase_cat_dom"/>
</dbReference>
<evidence type="ECO:0000256" key="5">
    <source>
        <dbReference type="ARBA" id="ARBA00022679"/>
    </source>
</evidence>
<dbReference type="Proteomes" id="UP000007752">
    <property type="component" value="Chromosome 9"/>
</dbReference>
<accession>A3C1P6</accession>
<keyword evidence="7" id="KW-0418">Kinase</keyword>
<dbReference type="GO" id="GO:0005524">
    <property type="term" value="F:ATP binding"/>
    <property type="evidence" value="ECO:0007669"/>
    <property type="project" value="UniProtKB-KW"/>
</dbReference>
<feature type="coiled-coil region" evidence="10">
    <location>
        <begin position="229"/>
        <end position="298"/>
    </location>
</feature>
<feature type="domain" description="Protein kinase" evidence="12">
    <location>
        <begin position="369"/>
        <end position="590"/>
    </location>
</feature>
<evidence type="ECO:0000256" key="8">
    <source>
        <dbReference type="ARBA" id="ARBA00022786"/>
    </source>
</evidence>
<comment type="catalytic activity">
    <reaction evidence="1">
        <text>S-ubiquitinyl-[E2 ubiquitin-conjugating enzyme]-L-cysteine + [acceptor protein]-L-lysine = [E2 ubiquitin-conjugating enzyme]-L-cysteine + N(6)-ubiquitinyl-[acceptor protein]-L-lysine.</text>
        <dbReference type="EC" id="2.3.2.27"/>
    </reaction>
</comment>
<dbReference type="InterPro" id="IPR003613">
    <property type="entry name" value="Ubox_domain"/>
</dbReference>
<evidence type="ECO:0000256" key="3">
    <source>
        <dbReference type="ARBA" id="ARBA00012483"/>
    </source>
</evidence>
<dbReference type="UniPathway" id="UPA00143"/>
<keyword evidence="4" id="KW-0723">Serine/threonine-protein kinase</keyword>
<dbReference type="Pfam" id="PF04564">
    <property type="entry name" value="U-box"/>
    <property type="match status" value="1"/>
</dbReference>
<keyword evidence="10" id="KW-0175">Coiled coil</keyword>
<feature type="compositionally biased region" description="Basic and acidic residues" evidence="11">
    <location>
        <begin position="203"/>
        <end position="221"/>
    </location>
</feature>
<reference evidence="14" key="1">
    <citation type="journal article" date="2005" name="PLoS Biol.">
        <title>The genomes of Oryza sativa: a history of duplications.</title>
        <authorList>
            <person name="Yu J."/>
            <person name="Wang J."/>
            <person name="Lin W."/>
            <person name="Li S."/>
            <person name="Li H."/>
            <person name="Zhou J."/>
            <person name="Ni P."/>
            <person name="Dong W."/>
            <person name="Hu S."/>
            <person name="Zeng C."/>
            <person name="Zhang J."/>
            <person name="Zhang Y."/>
            <person name="Li R."/>
            <person name="Xu Z."/>
            <person name="Li S."/>
            <person name="Li X."/>
            <person name="Zheng H."/>
            <person name="Cong L."/>
            <person name="Lin L."/>
            <person name="Yin J."/>
            <person name="Geng J."/>
            <person name="Li G."/>
            <person name="Shi J."/>
            <person name="Liu J."/>
            <person name="Lv H."/>
            <person name="Li J."/>
            <person name="Wang J."/>
            <person name="Deng Y."/>
            <person name="Ran L."/>
            <person name="Shi X."/>
            <person name="Wang X."/>
            <person name="Wu Q."/>
            <person name="Li C."/>
            <person name="Ren X."/>
            <person name="Wang J."/>
            <person name="Wang X."/>
            <person name="Li D."/>
            <person name="Liu D."/>
            <person name="Zhang X."/>
            <person name="Ji Z."/>
            <person name="Zhao W."/>
            <person name="Sun Y."/>
            <person name="Zhang Z."/>
            <person name="Bao J."/>
            <person name="Han Y."/>
            <person name="Dong L."/>
            <person name="Ji J."/>
            <person name="Chen P."/>
            <person name="Wu S."/>
            <person name="Liu J."/>
            <person name="Xiao Y."/>
            <person name="Bu D."/>
            <person name="Tan J."/>
            <person name="Yang L."/>
            <person name="Ye C."/>
            <person name="Zhang J."/>
            <person name="Xu J."/>
            <person name="Zhou Y."/>
            <person name="Yu Y."/>
            <person name="Zhang B."/>
            <person name="Zhuang S."/>
            <person name="Wei H."/>
            <person name="Liu B."/>
            <person name="Lei M."/>
            <person name="Yu H."/>
            <person name="Li Y."/>
            <person name="Xu H."/>
            <person name="Wei S."/>
            <person name="He X."/>
            <person name="Fang L."/>
            <person name="Zhang Z."/>
            <person name="Zhang Y."/>
            <person name="Huang X."/>
            <person name="Su Z."/>
            <person name="Tong W."/>
            <person name="Li J."/>
            <person name="Tong Z."/>
            <person name="Li S."/>
            <person name="Ye J."/>
            <person name="Wang L."/>
            <person name="Fang L."/>
            <person name="Lei T."/>
            <person name="Chen C."/>
            <person name="Chen H."/>
            <person name="Xu Z."/>
            <person name="Li H."/>
            <person name="Huang H."/>
            <person name="Zhang F."/>
            <person name="Xu H."/>
            <person name="Li N."/>
            <person name="Zhao C."/>
            <person name="Li S."/>
            <person name="Dong L."/>
            <person name="Huang Y."/>
            <person name="Li L."/>
            <person name="Xi Y."/>
            <person name="Qi Q."/>
            <person name="Li W."/>
            <person name="Zhang B."/>
            <person name="Hu W."/>
            <person name="Zhang Y."/>
            <person name="Tian X."/>
            <person name="Jiao Y."/>
            <person name="Liang X."/>
            <person name="Jin J."/>
            <person name="Gao L."/>
            <person name="Zheng W."/>
            <person name="Hao B."/>
            <person name="Liu S."/>
            <person name="Wang W."/>
            <person name="Yuan L."/>
            <person name="Cao M."/>
            <person name="McDermott J."/>
            <person name="Samudrala R."/>
            <person name="Wang J."/>
            <person name="Wong G.K."/>
            <person name="Yang H."/>
        </authorList>
    </citation>
    <scope>NUCLEOTIDE SEQUENCE [LARGE SCALE GENOMIC DNA]</scope>
</reference>
<feature type="region of interest" description="Disordered" evidence="11">
    <location>
        <begin position="198"/>
        <end position="221"/>
    </location>
</feature>
<dbReference type="PROSITE" id="PS51698">
    <property type="entry name" value="U_BOX"/>
    <property type="match status" value="1"/>
</dbReference>
<keyword evidence="6" id="KW-0547">Nucleotide-binding</keyword>
<dbReference type="Gene3D" id="1.10.510.10">
    <property type="entry name" value="Transferase(Phosphotransferase) domain 1"/>
    <property type="match status" value="1"/>
</dbReference>
<dbReference type="CDD" id="cd01989">
    <property type="entry name" value="USP_STK_Ubox_N"/>
    <property type="match status" value="1"/>
</dbReference>
<name>A3C1P6_ORYSJ</name>
<evidence type="ECO:0000256" key="6">
    <source>
        <dbReference type="ARBA" id="ARBA00022741"/>
    </source>
</evidence>
<gene>
    <name evidence="14" type="ORF">OsJ_30415</name>
</gene>
<organism evidence="14">
    <name type="scientific">Oryza sativa subsp. japonica</name>
    <name type="common">Rice</name>
    <dbReference type="NCBI Taxonomy" id="39947"/>
    <lineage>
        <taxon>Eukaryota</taxon>
        <taxon>Viridiplantae</taxon>
        <taxon>Streptophyta</taxon>
        <taxon>Embryophyta</taxon>
        <taxon>Tracheophyta</taxon>
        <taxon>Spermatophyta</taxon>
        <taxon>Magnoliopsida</taxon>
        <taxon>Liliopsida</taxon>
        <taxon>Poales</taxon>
        <taxon>Poaceae</taxon>
        <taxon>BOP clade</taxon>
        <taxon>Oryzoideae</taxon>
        <taxon>Oryzeae</taxon>
        <taxon>Oryzinae</taxon>
        <taxon>Oryza</taxon>
        <taxon>Oryza sativa</taxon>
    </lineage>
</organism>
<dbReference type="GO" id="GO:0016567">
    <property type="term" value="P:protein ubiquitination"/>
    <property type="evidence" value="ECO:0007669"/>
    <property type="project" value="UniProtKB-UniPathway"/>
</dbReference>
<keyword evidence="5" id="KW-0808">Transferase</keyword>
<dbReference type="EC" id="2.3.2.27" evidence="3"/>
<dbReference type="Pfam" id="PF00582">
    <property type="entry name" value="Usp"/>
    <property type="match status" value="1"/>
</dbReference>
<dbReference type="SUPFAM" id="SSF56112">
    <property type="entry name" value="Protein kinase-like (PK-like)"/>
    <property type="match status" value="1"/>
</dbReference>
<dbReference type="Gene3D" id="3.30.40.10">
    <property type="entry name" value="Zinc/RING finger domain, C3HC4 (zinc finger)"/>
    <property type="match status" value="1"/>
</dbReference>
<dbReference type="AlphaFoldDB" id="A3C1P6"/>
<evidence type="ECO:0000256" key="4">
    <source>
        <dbReference type="ARBA" id="ARBA00022527"/>
    </source>
</evidence>
<dbReference type="InterPro" id="IPR051348">
    <property type="entry name" value="U-box_ubiquitin_ligases"/>
</dbReference>
<dbReference type="FunFam" id="3.30.200.20:FF:000039">
    <property type="entry name" value="receptor-like protein kinase FERONIA"/>
    <property type="match status" value="1"/>
</dbReference>
<dbReference type="InterPro" id="IPR011009">
    <property type="entry name" value="Kinase-like_dom_sf"/>
</dbReference>
<dbReference type="InterPro" id="IPR008271">
    <property type="entry name" value="Ser/Thr_kinase_AS"/>
</dbReference>
<dbReference type="SMART" id="SM00504">
    <property type="entry name" value="Ubox"/>
    <property type="match status" value="1"/>
</dbReference>
<reference evidence="14" key="2">
    <citation type="submission" date="2008-12" db="EMBL/GenBank/DDBJ databases">
        <title>Improved gene annotation of the rice (Oryza sativa) genomes.</title>
        <authorList>
            <person name="Wang J."/>
            <person name="Li R."/>
            <person name="Fan W."/>
            <person name="Huang Q."/>
            <person name="Zhang J."/>
            <person name="Zhou Y."/>
            <person name="Hu Y."/>
            <person name="Zi S."/>
            <person name="Li J."/>
            <person name="Ni P."/>
            <person name="Zheng H."/>
            <person name="Zhang Y."/>
            <person name="Zhao M."/>
            <person name="Hao Q."/>
            <person name="McDermott J."/>
            <person name="Samudrala R."/>
            <person name="Kristiansen K."/>
            <person name="Wong G.K.-S."/>
        </authorList>
    </citation>
    <scope>NUCLEOTIDE SEQUENCE</scope>
</reference>
<dbReference type="EMBL" id="CM000146">
    <property type="protein sequence ID" value="EAZ45735.1"/>
    <property type="molecule type" value="Genomic_DNA"/>
</dbReference>
<evidence type="ECO:0000259" key="12">
    <source>
        <dbReference type="PROSITE" id="PS50011"/>
    </source>
</evidence>
<dbReference type="SUPFAM" id="SSF57850">
    <property type="entry name" value="RING/U-box"/>
    <property type="match status" value="1"/>
</dbReference>
<dbReference type="CDD" id="cd16655">
    <property type="entry name" value="RING-Ubox_WDSUB1-like"/>
    <property type="match status" value="1"/>
</dbReference>
<dbReference type="InterPro" id="IPR014729">
    <property type="entry name" value="Rossmann-like_a/b/a_fold"/>
</dbReference>
<dbReference type="PROSITE" id="PS00108">
    <property type="entry name" value="PROTEIN_KINASE_ST"/>
    <property type="match status" value="1"/>
</dbReference>
<evidence type="ECO:0000259" key="13">
    <source>
        <dbReference type="PROSITE" id="PS51698"/>
    </source>
</evidence>
<evidence type="ECO:0000256" key="2">
    <source>
        <dbReference type="ARBA" id="ARBA00004906"/>
    </source>
</evidence>
<evidence type="ECO:0000256" key="10">
    <source>
        <dbReference type="SAM" id="Coils"/>
    </source>
</evidence>
<protein>
    <recommendedName>
        <fullName evidence="3">RING-type E3 ubiquitin transferase</fullName>
        <ecNumber evidence="3">2.3.2.27</ecNumber>
    </recommendedName>
</protein>
<evidence type="ECO:0000313" key="14">
    <source>
        <dbReference type="EMBL" id="EAZ45735.1"/>
    </source>
</evidence>
<dbReference type="SMART" id="SM00220">
    <property type="entry name" value="S_TKc"/>
    <property type="match status" value="1"/>
</dbReference>
<dbReference type="InterPro" id="IPR013083">
    <property type="entry name" value="Znf_RING/FYVE/PHD"/>
</dbReference>
<proteinExistence type="predicted"/>
<dbReference type="Gene3D" id="3.30.200.20">
    <property type="entry name" value="Phosphorylase Kinase, domain 1"/>
    <property type="match status" value="1"/>
</dbReference>
<comment type="pathway">
    <text evidence="2">Protein modification; protein ubiquitination.</text>
</comment>
<dbReference type="Gene3D" id="3.40.50.620">
    <property type="entry name" value="HUPs"/>
    <property type="match status" value="1"/>
</dbReference>
<dbReference type="InterPro" id="IPR000719">
    <property type="entry name" value="Prot_kinase_dom"/>
</dbReference>
<dbReference type="SUPFAM" id="SSF52402">
    <property type="entry name" value="Adenine nucleotide alpha hydrolases-like"/>
    <property type="match status" value="1"/>
</dbReference>
<dbReference type="GO" id="GO:0061630">
    <property type="term" value="F:ubiquitin protein ligase activity"/>
    <property type="evidence" value="ECO:0007669"/>
    <property type="project" value="UniProtKB-EC"/>
</dbReference>
<dbReference type="Pfam" id="PF07714">
    <property type="entry name" value="PK_Tyr_Ser-Thr"/>
    <property type="match status" value="1"/>
</dbReference>